<accession>A0ABX5QN88</accession>
<reference evidence="1 2" key="1">
    <citation type="journal article" date="2019" name="Syst. Appl. Microbiol.">
        <title>Oenococcus sicerae sp. nov., isolated from French cider.</title>
        <authorList>
            <person name="Cousin F.J."/>
            <person name="Le Guellec R."/>
            <person name="Chagnot C."/>
            <person name="Goux D."/>
            <person name="Dalmasso M."/>
            <person name="Laplace J.M."/>
            <person name="Cretenet M."/>
        </authorList>
    </citation>
    <scope>NUCLEOTIDE SEQUENCE [LARGE SCALE GENOMIC DNA]</scope>
    <source>
        <strain evidence="1 2">UCMA 15228</strain>
    </source>
</reference>
<evidence type="ECO:0000313" key="2">
    <source>
        <dbReference type="Proteomes" id="UP000286907"/>
    </source>
</evidence>
<keyword evidence="2" id="KW-1185">Reference proteome</keyword>
<dbReference type="RefSeq" id="WP_128686708.1">
    <property type="nucleotide sequence ID" value="NZ_CP029684.2"/>
</dbReference>
<organism evidence="1 2">
    <name type="scientific">Oenococcus sicerae</name>
    <dbReference type="NCBI Taxonomy" id="2203724"/>
    <lineage>
        <taxon>Bacteria</taxon>
        <taxon>Bacillati</taxon>
        <taxon>Bacillota</taxon>
        <taxon>Bacilli</taxon>
        <taxon>Lactobacillales</taxon>
        <taxon>Lactobacillaceae</taxon>
        <taxon>Oenococcus</taxon>
    </lineage>
</organism>
<proteinExistence type="predicted"/>
<sequence length="181" mass="21158">MREENSAREESGLIEGLTPKNFNQLYCSWTAYQDRIYDLTTALAAIYDPERLFTRNVIAKIKLLKKFQEANELSSDRRLKIMMSRSKINRSDEQAKQIISSIVDLMTHILVHPKDQLGDYRKLVPNFDELVQVPFGREPVNKDLLAQRAYRAYLDDQISESDFIAFMNRKDMKGAKYDRKS</sequence>
<dbReference type="Proteomes" id="UP000286907">
    <property type="component" value="Chromosome"/>
</dbReference>
<evidence type="ECO:0000313" key="1">
    <source>
        <dbReference type="EMBL" id="QAS70239.1"/>
    </source>
</evidence>
<dbReference type="EMBL" id="CP029684">
    <property type="protein sequence ID" value="QAS70239.1"/>
    <property type="molecule type" value="Genomic_DNA"/>
</dbReference>
<name>A0ABX5QN88_9LACO</name>
<protein>
    <submittedName>
        <fullName evidence="1">Uncharacterized protein</fullName>
    </submittedName>
</protein>
<gene>
    <name evidence="1" type="ORF">DLJ48_06740</name>
</gene>